<name>A0AAN9TGI2_9HEMI</name>
<keyword evidence="3" id="KW-1185">Reference proteome</keyword>
<gene>
    <name evidence="2" type="ORF">V9T40_002611</name>
</gene>
<protein>
    <submittedName>
        <fullName evidence="2">Uncharacterized protein</fullName>
    </submittedName>
</protein>
<reference evidence="2 3" key="1">
    <citation type="submission" date="2024-03" db="EMBL/GenBank/DDBJ databases">
        <title>Adaptation during the transition from Ophiocordyceps entomopathogen to insect associate is accompanied by gene loss and intensified selection.</title>
        <authorList>
            <person name="Ward C.M."/>
            <person name="Onetto C.A."/>
            <person name="Borneman A.R."/>
        </authorList>
    </citation>
    <scope>NUCLEOTIDE SEQUENCE [LARGE SCALE GENOMIC DNA]</scope>
    <source>
        <strain evidence="2">AWRI1</strain>
        <tissue evidence="2">Single Adult Female</tissue>
    </source>
</reference>
<feature type="compositionally biased region" description="Basic and acidic residues" evidence="1">
    <location>
        <begin position="166"/>
        <end position="188"/>
    </location>
</feature>
<sequence length="208" mass="24336">MEPRMNWNFEVCPDHDISHVMLRHAFFVREGNTALDYVHDVFADDFADRNPWPTVLASKTNLKMMNWWNVDRCRSSSWHPQTPLNPLKRPIADRLYWLPTSGTDPNPAIDFIFLTSGDITNPAIDFDFLPLVNFLTVKIAADHSYVDEEYEFYFFVVVKKENSVPPNLKDKKNNVKDIEKNRENKENLEPPNPNKRKAAKKIIKKSQM</sequence>
<evidence type="ECO:0000313" key="2">
    <source>
        <dbReference type="EMBL" id="KAK7590998.1"/>
    </source>
</evidence>
<feature type="region of interest" description="Disordered" evidence="1">
    <location>
        <begin position="166"/>
        <end position="208"/>
    </location>
</feature>
<accession>A0AAN9TGI2</accession>
<evidence type="ECO:0000256" key="1">
    <source>
        <dbReference type="SAM" id="MobiDB-lite"/>
    </source>
</evidence>
<proteinExistence type="predicted"/>
<comment type="caution">
    <text evidence="2">The sequence shown here is derived from an EMBL/GenBank/DDBJ whole genome shotgun (WGS) entry which is preliminary data.</text>
</comment>
<organism evidence="2 3">
    <name type="scientific">Parthenolecanium corni</name>
    <dbReference type="NCBI Taxonomy" id="536013"/>
    <lineage>
        <taxon>Eukaryota</taxon>
        <taxon>Metazoa</taxon>
        <taxon>Ecdysozoa</taxon>
        <taxon>Arthropoda</taxon>
        <taxon>Hexapoda</taxon>
        <taxon>Insecta</taxon>
        <taxon>Pterygota</taxon>
        <taxon>Neoptera</taxon>
        <taxon>Paraneoptera</taxon>
        <taxon>Hemiptera</taxon>
        <taxon>Sternorrhyncha</taxon>
        <taxon>Coccoidea</taxon>
        <taxon>Coccidae</taxon>
        <taxon>Parthenolecanium</taxon>
    </lineage>
</organism>
<evidence type="ECO:0000313" key="3">
    <source>
        <dbReference type="Proteomes" id="UP001367676"/>
    </source>
</evidence>
<dbReference type="AlphaFoldDB" id="A0AAN9TGI2"/>
<feature type="compositionally biased region" description="Basic residues" evidence="1">
    <location>
        <begin position="194"/>
        <end position="208"/>
    </location>
</feature>
<dbReference type="Proteomes" id="UP001367676">
    <property type="component" value="Unassembled WGS sequence"/>
</dbReference>
<dbReference type="EMBL" id="JBBCAQ010000022">
    <property type="protein sequence ID" value="KAK7590998.1"/>
    <property type="molecule type" value="Genomic_DNA"/>
</dbReference>